<dbReference type="EMBL" id="JAFKCW010000001">
    <property type="protein sequence ID" value="MBN7800237.1"/>
    <property type="molecule type" value="Genomic_DNA"/>
</dbReference>
<evidence type="ECO:0000259" key="1">
    <source>
        <dbReference type="Pfam" id="PF13438"/>
    </source>
</evidence>
<dbReference type="InterPro" id="IPR025188">
    <property type="entry name" value="DUF4113"/>
</dbReference>
<evidence type="ECO:0000313" key="2">
    <source>
        <dbReference type="EMBL" id="MBN7800237.1"/>
    </source>
</evidence>
<comment type="caution">
    <text evidence="2">The sequence shown here is derived from an EMBL/GenBank/DDBJ whole genome shotgun (WGS) entry which is preliminary data.</text>
</comment>
<feature type="domain" description="DUF4113" evidence="1">
    <location>
        <begin position="52"/>
        <end position="98"/>
    </location>
</feature>
<keyword evidence="3" id="KW-1185">Reference proteome</keyword>
<sequence length="101" mass="11877">MELSKFAVEALKRIFRPGFHYKKAGVIVEKFTAEKEPQLDLFKNRDSRQIPLMKTVDRLNLLYGKKVRLASQDPGKVWKMKQERLSPRYSTNLDEVIQIIL</sequence>
<organism evidence="2 3">
    <name type="scientific">Algoriphagus aestuariicola</name>
    <dbReference type="NCBI Taxonomy" id="1852016"/>
    <lineage>
        <taxon>Bacteria</taxon>
        <taxon>Pseudomonadati</taxon>
        <taxon>Bacteroidota</taxon>
        <taxon>Cytophagia</taxon>
        <taxon>Cytophagales</taxon>
        <taxon>Cyclobacteriaceae</taxon>
        <taxon>Algoriphagus</taxon>
    </lineage>
</organism>
<evidence type="ECO:0000313" key="3">
    <source>
        <dbReference type="Proteomes" id="UP000664698"/>
    </source>
</evidence>
<dbReference type="Pfam" id="PF13438">
    <property type="entry name" value="DUF4113"/>
    <property type="match status" value="1"/>
</dbReference>
<protein>
    <submittedName>
        <fullName evidence="2">DUF4113 domain-containing protein</fullName>
    </submittedName>
</protein>
<accession>A0ABS3BLT1</accession>
<dbReference type="Proteomes" id="UP000664698">
    <property type="component" value="Unassembled WGS sequence"/>
</dbReference>
<gene>
    <name evidence="2" type="ORF">J0A67_05155</name>
</gene>
<name>A0ABS3BLT1_9BACT</name>
<proteinExistence type="predicted"/>
<reference evidence="2 3" key="1">
    <citation type="submission" date="2021-03" db="EMBL/GenBank/DDBJ databases">
        <title>novel species isolated from a fishpond in China.</title>
        <authorList>
            <person name="Lu H."/>
            <person name="Cai Z."/>
        </authorList>
    </citation>
    <scope>NUCLEOTIDE SEQUENCE [LARGE SCALE GENOMIC DNA]</scope>
    <source>
        <strain evidence="2 3">JCM 31546</strain>
    </source>
</reference>